<reference evidence="5" key="1">
    <citation type="submission" date="2022-01" db="EMBL/GenBank/DDBJ databases">
        <authorList>
            <person name="King R."/>
        </authorList>
    </citation>
    <scope>NUCLEOTIDE SEQUENCE</scope>
</reference>
<gene>
    <name evidence="5" type="ORF">CHIRRI_LOCUS10692</name>
</gene>
<name>A0A9N9S2V7_9DIPT</name>
<dbReference type="InterPro" id="IPR027266">
    <property type="entry name" value="TrmE/GcvT-like"/>
</dbReference>
<protein>
    <recommendedName>
        <fullName evidence="4">CAF17 C-terminal domain-containing protein</fullName>
    </recommendedName>
</protein>
<dbReference type="InterPro" id="IPR017703">
    <property type="entry name" value="YgfZ/GCV_T_CS"/>
</dbReference>
<evidence type="ECO:0000313" key="6">
    <source>
        <dbReference type="Proteomes" id="UP001153620"/>
    </source>
</evidence>
<accession>A0A9N9S2V7</accession>
<dbReference type="Pfam" id="PF25455">
    <property type="entry name" value="Beta-barrel_CAF17_C"/>
    <property type="match status" value="1"/>
</dbReference>
<dbReference type="NCBIfam" id="TIGR03317">
    <property type="entry name" value="ygfZ_signature"/>
    <property type="match status" value="1"/>
</dbReference>
<dbReference type="GO" id="GO:0005759">
    <property type="term" value="C:mitochondrial matrix"/>
    <property type="evidence" value="ECO:0007669"/>
    <property type="project" value="TreeGrafter"/>
</dbReference>
<evidence type="ECO:0000259" key="4">
    <source>
        <dbReference type="Pfam" id="PF25455"/>
    </source>
</evidence>
<dbReference type="PANTHER" id="PTHR22602:SF0">
    <property type="entry name" value="TRANSFERASE CAF17, MITOCHONDRIAL-RELATED"/>
    <property type="match status" value="1"/>
</dbReference>
<dbReference type="AlphaFoldDB" id="A0A9N9S2V7"/>
<evidence type="ECO:0000256" key="1">
    <source>
        <dbReference type="ARBA" id="ARBA00004173"/>
    </source>
</evidence>
<keyword evidence="3" id="KW-0496">Mitochondrion</keyword>
<sequence length="288" mass="33617">MNRLFLLKRSLIRCTGTNNEASNFLQGIITNDMRLFSEQNCIYTLFLNKLGRILYDSIIYKLPTTTNTDEEKFLIECDTVIADNLMRHLKLYRVRRKVDISLSDEHNLWFLNRLEKDIKYSNKVMPYQDPRVSGFGIRVIASKDYDLEEKLNENLGSDTDYFEYRYKLGIAEGILDLLPEKSFPLESNCEYMNGVSFQKGCYIGQELTARTYHTGVVRKRLMPLIFEQKIVMNENVDIKNEEKQSVGKLRNISGSYGLGLMRIEQAMAAKSLNYNENPCKTEKPFWWA</sequence>
<keyword evidence="2" id="KW-0809">Transit peptide</keyword>
<evidence type="ECO:0000256" key="2">
    <source>
        <dbReference type="ARBA" id="ARBA00022946"/>
    </source>
</evidence>
<evidence type="ECO:0000256" key="3">
    <source>
        <dbReference type="ARBA" id="ARBA00023128"/>
    </source>
</evidence>
<dbReference type="InterPro" id="IPR045179">
    <property type="entry name" value="YgfZ/GcvT"/>
</dbReference>
<comment type="subcellular location">
    <subcellularLocation>
        <location evidence="1">Mitochondrion</location>
    </subcellularLocation>
</comment>
<dbReference type="GO" id="GO:0016226">
    <property type="term" value="P:iron-sulfur cluster assembly"/>
    <property type="evidence" value="ECO:0007669"/>
    <property type="project" value="TreeGrafter"/>
</dbReference>
<feature type="domain" description="CAF17 C-terminal" evidence="4">
    <location>
        <begin position="218"/>
        <end position="287"/>
    </location>
</feature>
<evidence type="ECO:0000313" key="5">
    <source>
        <dbReference type="EMBL" id="CAG9807846.1"/>
    </source>
</evidence>
<dbReference type="Gene3D" id="3.30.1360.120">
    <property type="entry name" value="Probable tRNA modification gtpase trme, domain 1"/>
    <property type="match status" value="2"/>
</dbReference>
<dbReference type="PANTHER" id="PTHR22602">
    <property type="entry name" value="TRANSFERASE CAF17, MITOCHONDRIAL-RELATED"/>
    <property type="match status" value="1"/>
</dbReference>
<reference evidence="5" key="2">
    <citation type="submission" date="2022-10" db="EMBL/GenBank/DDBJ databases">
        <authorList>
            <consortium name="ENA_rothamsted_submissions"/>
            <consortium name="culmorum"/>
            <person name="King R."/>
        </authorList>
    </citation>
    <scope>NUCLEOTIDE SEQUENCE</scope>
</reference>
<organism evidence="5 6">
    <name type="scientific">Chironomus riparius</name>
    <dbReference type="NCBI Taxonomy" id="315576"/>
    <lineage>
        <taxon>Eukaryota</taxon>
        <taxon>Metazoa</taxon>
        <taxon>Ecdysozoa</taxon>
        <taxon>Arthropoda</taxon>
        <taxon>Hexapoda</taxon>
        <taxon>Insecta</taxon>
        <taxon>Pterygota</taxon>
        <taxon>Neoptera</taxon>
        <taxon>Endopterygota</taxon>
        <taxon>Diptera</taxon>
        <taxon>Nematocera</taxon>
        <taxon>Chironomoidea</taxon>
        <taxon>Chironomidae</taxon>
        <taxon>Chironominae</taxon>
        <taxon>Chironomus</taxon>
    </lineage>
</organism>
<dbReference type="OrthoDB" id="191995at2759"/>
<dbReference type="InterPro" id="IPR057460">
    <property type="entry name" value="CAF17_C"/>
</dbReference>
<dbReference type="SUPFAM" id="SSF103025">
    <property type="entry name" value="Folate-binding domain"/>
    <property type="match status" value="1"/>
</dbReference>
<dbReference type="PIRSF" id="PIRSF006487">
    <property type="entry name" value="GcvT"/>
    <property type="match status" value="1"/>
</dbReference>
<dbReference type="EMBL" id="OU895879">
    <property type="protein sequence ID" value="CAG9807846.1"/>
    <property type="molecule type" value="Genomic_DNA"/>
</dbReference>
<dbReference type="Proteomes" id="UP001153620">
    <property type="component" value="Chromosome 3"/>
</dbReference>
<proteinExistence type="predicted"/>
<keyword evidence="6" id="KW-1185">Reference proteome</keyword>